<keyword evidence="5" id="KW-0175">Coiled coil</keyword>
<organism evidence="7 8">
    <name type="scientific">Euplotes crassus</name>
    <dbReference type="NCBI Taxonomy" id="5936"/>
    <lineage>
        <taxon>Eukaryota</taxon>
        <taxon>Sar</taxon>
        <taxon>Alveolata</taxon>
        <taxon>Ciliophora</taxon>
        <taxon>Intramacronucleata</taxon>
        <taxon>Spirotrichea</taxon>
        <taxon>Hypotrichia</taxon>
        <taxon>Euplotida</taxon>
        <taxon>Euplotidae</taxon>
        <taxon>Moneuplotes</taxon>
    </lineage>
</organism>
<feature type="region of interest" description="Disordered" evidence="6">
    <location>
        <begin position="720"/>
        <end position="744"/>
    </location>
</feature>
<dbReference type="Gene3D" id="2.130.10.10">
    <property type="entry name" value="YVTN repeat-like/Quinoprotein amine dehydrogenase"/>
    <property type="match status" value="2"/>
</dbReference>
<reference evidence="7" key="1">
    <citation type="submission" date="2023-07" db="EMBL/GenBank/DDBJ databases">
        <authorList>
            <consortium name="AG Swart"/>
            <person name="Singh M."/>
            <person name="Singh A."/>
            <person name="Seah K."/>
            <person name="Emmerich C."/>
        </authorList>
    </citation>
    <scope>NUCLEOTIDE SEQUENCE</scope>
    <source>
        <strain evidence="7">DP1</strain>
    </source>
</reference>
<feature type="compositionally biased region" description="Polar residues" evidence="6">
    <location>
        <begin position="721"/>
        <end position="730"/>
    </location>
</feature>
<proteinExistence type="inferred from homology"/>
<evidence type="ECO:0000256" key="4">
    <source>
        <dbReference type="PROSITE-ProRule" id="PRU00221"/>
    </source>
</evidence>
<dbReference type="PANTHER" id="PTHR19842:SF0">
    <property type="entry name" value="TARGET OF RAPAMYCIN COMPLEX SUBUNIT LST8"/>
    <property type="match status" value="1"/>
</dbReference>
<comment type="similarity">
    <text evidence="1">Belongs to the WD repeat LST8 family.</text>
</comment>
<evidence type="ECO:0000313" key="7">
    <source>
        <dbReference type="EMBL" id="CAI2359758.1"/>
    </source>
</evidence>
<gene>
    <name evidence="7" type="ORF">ECRASSUSDP1_LOCUS1052</name>
</gene>
<dbReference type="InterPro" id="IPR037588">
    <property type="entry name" value="MLST8"/>
</dbReference>
<dbReference type="InterPro" id="IPR019775">
    <property type="entry name" value="WD40_repeat_CS"/>
</dbReference>
<feature type="coiled-coil region" evidence="5">
    <location>
        <begin position="801"/>
        <end position="828"/>
    </location>
</feature>
<evidence type="ECO:0000256" key="1">
    <source>
        <dbReference type="ARBA" id="ARBA00009890"/>
    </source>
</evidence>
<evidence type="ECO:0000256" key="5">
    <source>
        <dbReference type="SAM" id="Coils"/>
    </source>
</evidence>
<dbReference type="GO" id="GO:0031931">
    <property type="term" value="C:TORC1 complex"/>
    <property type="evidence" value="ECO:0007669"/>
    <property type="project" value="InterPro"/>
</dbReference>
<feature type="compositionally biased region" description="Basic and acidic residues" evidence="6">
    <location>
        <begin position="1341"/>
        <end position="1359"/>
    </location>
</feature>
<sequence length="1365" mass="157661">MNLNEFIKAFLDHVRHIKEDESFIIAGLTDIYNDILQANDVDKLQWKHFTSFIIENVVESDMEDFTIPSKYISKIISKKFDNIYSSIELTKHIPTVMGGSQSCLRRFSPSTKIMDSIHHNQGIKKIITIPVNKTVACLDNLTEYIKIYDEECNLQRNLGPKKKDPKIDNAVLHFAYSNYEKRIGACLFDHRLSFWDVRDNFNYEMTFHTRLEYRQNFILYAEFCTTWVTVDTESNIYTWNIENETCKKLPKQHTKPIIDMKEIPQYKVIAACSLDKLIILWDIVKRHAVQEIKLDTVSVHSLAYSVDFRVMFSAGYENHINIWSFERSDCYHMDQLGGHNAQVTAIEVIKDTPLLISADEIGFIKTWDIRNLSCFQTIHFESKGSIRSFLYVNSQKLIGADIRLHWFEFEDPLSVNANGLDLYGITPIDAKYSYANDEILILTRSDVRIIDIFTGKIKKILANVKTDDADISHLELYLNHKKFILGDTKGNINTFDKFNGTVYSRNVCHNTEISGVVVDFHNKMVISTCLDSSIMVQKETCKKCERVKYVKNAHYGEFINAMCFSVHLNLIATSGGGVIFTWQYEYMKLMGACSNNFHEVVSMSFIDPYPFLVSLDKSNSICFWKLSEANVLEFYIPLHIIHLDGIDEPLHMKSFTLIPGDLEDISSPQQALPYVRCLDRRFKGGYIDKEEILDPTTFKILGEEEIKEIEEGYEKIYLTSLKENPTNQESPSRKKKKAKKKRNLEKVDKIEEAHTLCLNDDEGNVHMVDVQRLITKYNIIPATDQTKRSNYFPARPVRSEKNNLFSNKEELRKEIIQNTEECKNIEKLSEISPLYHHSWNMSSEIITMMSIIEVPTQRVLFDPSISMKDASKTTHKYVDPLVKSSNKLIITSSGTNLVKISSVFGEPMCKLNLDQPLPYSWRLVVDKGSQAITEFPKEPSEMNEESNTKSLISNTLFPKSESSISEKFNSASLIKSPSFDNTSTQSEVGTFHELYQKVNNQDKSFKNNHMKMTLKQLGIKKKEYIGKDEDEPAKKTSQRKNLKNTHLFDRVMGEKGASKTINHEESLFDMFRNVGYDSHNLESNQTISAKEWETEFDTEFQTIKEKRKLEASAKQKRYFKNKLKTSEPNITLNKNFSTKSFNSHIDLMRMPTKATSGFQNPKGSVCAPSMMSKIEPKNLKNIIKESGYKPSGKKLFASSEIPENPEPVNPKKKKKMRQSASMGDISRSKLPNESSPNMNNTSRYSNLNWISYSKMKGEQMPEFKRTLPNLDESWNQKNSYNNPKRERMNFLKQLEAKRKQFKKGVKSDFRQLQTDPNADLDMRIKNLMMVSQNPMKTKAFKGKEQKKLSFPQIRRDKYTYPDVGS</sequence>
<dbReference type="SUPFAM" id="SSF50978">
    <property type="entry name" value="WD40 repeat-like"/>
    <property type="match status" value="2"/>
</dbReference>
<evidence type="ECO:0000256" key="2">
    <source>
        <dbReference type="ARBA" id="ARBA00022574"/>
    </source>
</evidence>
<dbReference type="PANTHER" id="PTHR19842">
    <property type="entry name" value="G BETA-LIKE PROTEIN GBL"/>
    <property type="match status" value="1"/>
</dbReference>
<dbReference type="PROSITE" id="PS00678">
    <property type="entry name" value="WD_REPEATS_1"/>
    <property type="match status" value="1"/>
</dbReference>
<evidence type="ECO:0000256" key="6">
    <source>
        <dbReference type="SAM" id="MobiDB-lite"/>
    </source>
</evidence>
<protein>
    <submittedName>
        <fullName evidence="7">Uncharacterized protein</fullName>
    </submittedName>
</protein>
<keyword evidence="2 4" id="KW-0853">WD repeat</keyword>
<name>A0AAD1X1M5_EUPCR</name>
<dbReference type="InterPro" id="IPR036322">
    <property type="entry name" value="WD40_repeat_dom_sf"/>
</dbReference>
<dbReference type="GO" id="GO:0031929">
    <property type="term" value="P:TOR signaling"/>
    <property type="evidence" value="ECO:0007669"/>
    <property type="project" value="InterPro"/>
</dbReference>
<feature type="region of interest" description="Disordered" evidence="6">
    <location>
        <begin position="1338"/>
        <end position="1365"/>
    </location>
</feature>
<evidence type="ECO:0000256" key="3">
    <source>
        <dbReference type="ARBA" id="ARBA00022737"/>
    </source>
</evidence>
<feature type="repeat" description="WD" evidence="4">
    <location>
        <begin position="336"/>
        <end position="377"/>
    </location>
</feature>
<evidence type="ECO:0000313" key="8">
    <source>
        <dbReference type="Proteomes" id="UP001295684"/>
    </source>
</evidence>
<dbReference type="PROSITE" id="PS50082">
    <property type="entry name" value="WD_REPEATS_2"/>
    <property type="match status" value="1"/>
</dbReference>
<dbReference type="InterPro" id="IPR001680">
    <property type="entry name" value="WD40_rpt"/>
</dbReference>
<feature type="compositionally biased region" description="Polar residues" evidence="6">
    <location>
        <begin position="1229"/>
        <end position="1241"/>
    </location>
</feature>
<keyword evidence="8" id="KW-1185">Reference proteome</keyword>
<feature type="region of interest" description="Disordered" evidence="6">
    <location>
        <begin position="1193"/>
        <end position="1241"/>
    </location>
</feature>
<accession>A0AAD1X1M5</accession>
<dbReference type="GO" id="GO:0031932">
    <property type="term" value="C:TORC2 complex"/>
    <property type="evidence" value="ECO:0007669"/>
    <property type="project" value="InterPro"/>
</dbReference>
<dbReference type="GO" id="GO:0032956">
    <property type="term" value="P:regulation of actin cytoskeleton organization"/>
    <property type="evidence" value="ECO:0007669"/>
    <property type="project" value="TreeGrafter"/>
</dbReference>
<comment type="caution">
    <text evidence="7">The sequence shown here is derived from an EMBL/GenBank/DDBJ whole genome shotgun (WGS) entry which is preliminary data.</text>
</comment>
<dbReference type="Proteomes" id="UP001295684">
    <property type="component" value="Unassembled WGS sequence"/>
</dbReference>
<dbReference type="EMBL" id="CAMPGE010000991">
    <property type="protein sequence ID" value="CAI2359758.1"/>
    <property type="molecule type" value="Genomic_DNA"/>
</dbReference>
<feature type="compositionally biased region" description="Basic residues" evidence="6">
    <location>
        <begin position="733"/>
        <end position="743"/>
    </location>
</feature>
<dbReference type="SMART" id="SM00320">
    <property type="entry name" value="WD40"/>
    <property type="match status" value="7"/>
</dbReference>
<dbReference type="InterPro" id="IPR015943">
    <property type="entry name" value="WD40/YVTN_repeat-like_dom_sf"/>
</dbReference>
<keyword evidence="3" id="KW-0677">Repeat</keyword>